<accession>A0ABI7XNX8</accession>
<dbReference type="Proteomes" id="UP000823872">
    <property type="component" value="Chromosome D4"/>
</dbReference>
<comment type="function">
    <text evidence="1">Accessory subunit of the mitochondrial membrane respiratory chain NADH dehydrogenase (Complex I), that is believed not to be involved in catalysis. Complex I functions in the transfer of electrons from NADH to the respiratory chain. The immediate electron acceptor for the enzyme is believed to be ubiquinone.</text>
</comment>
<sequence length="331" mass="36776">MTPASSFQRLGSWSLSASRLTMTTKMGGAGSEPRPQTPQAFQALRTLYGWRLGRAVRLRGRPRMRRPEVALGGRKGISRRRGRRGCGRLLGVGATAVMPGIVELPTVEDLKVQEVKVSSSVLKAAAHHYGAQCDKPNKEFMLCRWEEKDPRRCLEEGRLVNKCALDFFRQIKLHCAEPFTEYWTCIDYSSLQLLRRCRKQQAKFDECVLDKLGWVRPDLGELSKAAGSKPEMFGPTQREGTPTFSFFLSINATRSTSCLLTVLAEPVTTWRPTWVPPRALRHQVTAWPGGGQAPGRVTMGQAFSLSQPPFPLCNQGGELSHGIKCSISGTE</sequence>
<evidence type="ECO:0000256" key="5">
    <source>
        <dbReference type="ARBA" id="ARBA00016384"/>
    </source>
</evidence>
<evidence type="ECO:0000256" key="10">
    <source>
        <dbReference type="ARBA" id="ARBA00023128"/>
    </source>
</evidence>
<name>A0ABI7XNX8_FELCA</name>
<dbReference type="PANTHER" id="PTHR13344:SF0">
    <property type="entry name" value="NADH DEHYDROGENASE [UBIQUINONE] 1 ALPHA SUBCOMPLEX SUBUNIT 8"/>
    <property type="match status" value="1"/>
</dbReference>
<feature type="domain" description="CHCH" evidence="14">
    <location>
        <begin position="175"/>
        <end position="208"/>
    </location>
</feature>
<dbReference type="PROSITE" id="PS51808">
    <property type="entry name" value="CHCH"/>
    <property type="match status" value="2"/>
</dbReference>
<keyword evidence="9" id="KW-0249">Electron transport</keyword>
<evidence type="ECO:0000256" key="9">
    <source>
        <dbReference type="ARBA" id="ARBA00022982"/>
    </source>
</evidence>
<evidence type="ECO:0000256" key="4">
    <source>
        <dbReference type="ARBA" id="ARBA00011533"/>
    </source>
</evidence>
<reference evidence="15" key="2">
    <citation type="submission" date="2025-08" db="UniProtKB">
        <authorList>
            <consortium name="Ensembl"/>
        </authorList>
    </citation>
    <scope>IDENTIFICATION</scope>
    <source>
        <strain evidence="15">breed Abyssinian</strain>
    </source>
</reference>
<dbReference type="Ensembl" id="ENSFCTT00005035328.1">
    <property type="protein sequence ID" value="ENSFCTP00005024231.1"/>
    <property type="gene ID" value="ENSFCTG00005012456.1"/>
</dbReference>
<protein>
    <recommendedName>
        <fullName evidence="5">NADH dehydrogenase [ubiquinone] 1 alpha subcomplex subunit 8</fullName>
    </recommendedName>
    <alternativeName>
        <fullName evidence="12">Complex I-19kD</fullName>
    </alternativeName>
    <alternativeName>
        <fullName evidence="13">NADH-ubiquinone oxidoreductase 19 kDa subunit</fullName>
    </alternativeName>
</protein>
<evidence type="ECO:0000256" key="6">
    <source>
        <dbReference type="ARBA" id="ARBA00022448"/>
    </source>
</evidence>
<evidence type="ECO:0000256" key="8">
    <source>
        <dbReference type="ARBA" id="ARBA00022737"/>
    </source>
</evidence>
<evidence type="ECO:0000256" key="7">
    <source>
        <dbReference type="ARBA" id="ARBA00022660"/>
    </source>
</evidence>
<evidence type="ECO:0000313" key="16">
    <source>
        <dbReference type="Proteomes" id="UP000823872"/>
    </source>
</evidence>
<evidence type="ECO:0000256" key="3">
    <source>
        <dbReference type="ARBA" id="ARBA00010705"/>
    </source>
</evidence>
<dbReference type="InterPro" id="IPR010625">
    <property type="entry name" value="CHCH"/>
</dbReference>
<evidence type="ECO:0000256" key="13">
    <source>
        <dbReference type="ARBA" id="ARBA00030761"/>
    </source>
</evidence>
<evidence type="ECO:0000256" key="11">
    <source>
        <dbReference type="ARBA" id="ARBA00023157"/>
    </source>
</evidence>
<evidence type="ECO:0000256" key="2">
    <source>
        <dbReference type="ARBA" id="ARBA00004569"/>
    </source>
</evidence>
<dbReference type="PANTHER" id="PTHR13344">
    <property type="entry name" value="NADH-UBIQUINONE OXIDOREDUCTASE"/>
    <property type="match status" value="1"/>
</dbReference>
<reference evidence="15 16" key="1">
    <citation type="submission" date="2021-02" db="EMBL/GenBank/DDBJ databases">
        <title>Safari Cat Assemblies.</title>
        <authorList>
            <person name="Bredemeyer K.R."/>
            <person name="Murphy W.J."/>
        </authorList>
    </citation>
    <scope>NUCLEOTIDE SEQUENCE [LARGE SCALE GENOMIC DNA]</scope>
</reference>
<comment type="similarity">
    <text evidence="3">Belongs to the complex I NDUFA8 subunit family.</text>
</comment>
<keyword evidence="8" id="KW-0677">Repeat</keyword>
<dbReference type="Pfam" id="PF06747">
    <property type="entry name" value="CHCH"/>
    <property type="match status" value="1"/>
</dbReference>
<evidence type="ECO:0000259" key="14">
    <source>
        <dbReference type="Pfam" id="PF06747"/>
    </source>
</evidence>
<keyword evidence="16" id="KW-1185">Reference proteome</keyword>
<dbReference type="InterPro" id="IPR016680">
    <property type="entry name" value="NDUFA8"/>
</dbReference>
<evidence type="ECO:0000256" key="12">
    <source>
        <dbReference type="ARBA" id="ARBA00030127"/>
    </source>
</evidence>
<comment type="subunit">
    <text evidence="4">Complex I is composed of 45 different subunits.</text>
</comment>
<comment type="subcellular location">
    <subcellularLocation>
        <location evidence="2">Mitochondrion intermembrane space</location>
    </subcellularLocation>
</comment>
<organism evidence="15 16">
    <name type="scientific">Felis catus</name>
    <name type="common">Cat</name>
    <name type="synonym">Felis silvestris catus</name>
    <dbReference type="NCBI Taxonomy" id="9685"/>
    <lineage>
        <taxon>Eukaryota</taxon>
        <taxon>Metazoa</taxon>
        <taxon>Chordata</taxon>
        <taxon>Craniata</taxon>
        <taxon>Vertebrata</taxon>
        <taxon>Euteleostomi</taxon>
        <taxon>Mammalia</taxon>
        <taxon>Eutheria</taxon>
        <taxon>Laurasiatheria</taxon>
        <taxon>Carnivora</taxon>
        <taxon>Feliformia</taxon>
        <taxon>Felidae</taxon>
        <taxon>Felinae</taxon>
        <taxon>Felis</taxon>
    </lineage>
</organism>
<keyword evidence="7" id="KW-0679">Respiratory chain</keyword>
<gene>
    <name evidence="15" type="primary">NDUFA8</name>
</gene>
<evidence type="ECO:0000256" key="1">
    <source>
        <dbReference type="ARBA" id="ARBA00003195"/>
    </source>
</evidence>
<proteinExistence type="inferred from homology"/>
<reference evidence="15" key="3">
    <citation type="submission" date="2025-09" db="UniProtKB">
        <authorList>
            <consortium name="Ensembl"/>
        </authorList>
    </citation>
    <scope>IDENTIFICATION</scope>
    <source>
        <strain evidence="15">breed Abyssinian</strain>
    </source>
</reference>
<dbReference type="GeneTree" id="ENSGT00390000008938"/>
<keyword evidence="11" id="KW-1015">Disulfide bond</keyword>
<keyword evidence="10" id="KW-0496">Mitochondrion</keyword>
<keyword evidence="6" id="KW-0813">Transport</keyword>
<evidence type="ECO:0000313" key="15">
    <source>
        <dbReference type="Ensembl" id="ENSFCTP00005024231.1"/>
    </source>
</evidence>